<comment type="caution">
    <text evidence="8">The sequence shown here is derived from an EMBL/GenBank/DDBJ whole genome shotgun (WGS) entry which is preliminary data.</text>
</comment>
<dbReference type="Pfam" id="PF13396">
    <property type="entry name" value="PLDc_N"/>
    <property type="match status" value="1"/>
</dbReference>
<keyword evidence="9" id="KW-1185">Reference proteome</keyword>
<keyword evidence="2" id="KW-1003">Cell membrane</keyword>
<keyword evidence="4 6" id="KW-1133">Transmembrane helix</keyword>
<gene>
    <name evidence="8" type="ORF">ACFQ07_26520</name>
</gene>
<evidence type="ECO:0000256" key="4">
    <source>
        <dbReference type="ARBA" id="ARBA00022989"/>
    </source>
</evidence>
<name>A0ABW3CPH6_9ACTN</name>
<evidence type="ECO:0000313" key="8">
    <source>
        <dbReference type="EMBL" id="MFD0855825.1"/>
    </source>
</evidence>
<evidence type="ECO:0000256" key="6">
    <source>
        <dbReference type="SAM" id="Phobius"/>
    </source>
</evidence>
<evidence type="ECO:0000256" key="2">
    <source>
        <dbReference type="ARBA" id="ARBA00022475"/>
    </source>
</evidence>
<keyword evidence="5 6" id="KW-0472">Membrane</keyword>
<evidence type="ECO:0000256" key="1">
    <source>
        <dbReference type="ARBA" id="ARBA00004651"/>
    </source>
</evidence>
<dbReference type="EMBL" id="JBHTIR010003807">
    <property type="protein sequence ID" value="MFD0855825.1"/>
    <property type="molecule type" value="Genomic_DNA"/>
</dbReference>
<accession>A0ABW3CPH6</accession>
<evidence type="ECO:0000313" key="9">
    <source>
        <dbReference type="Proteomes" id="UP001597083"/>
    </source>
</evidence>
<feature type="non-terminal residue" evidence="8">
    <location>
        <position position="103"/>
    </location>
</feature>
<sequence>MTYFYGIVTLFILGLWIFCLLDVITTDEALCRHLPKMLWVLIVLLLPTIGSLLWLIAGRPAAPATSGMPYKGNTGRYPEYDRPGRFAATNPDDDEEFLRRCRE</sequence>
<protein>
    <submittedName>
        <fullName evidence="8">PLD nuclease N-terminal domain-containing protein</fullName>
    </submittedName>
</protein>
<evidence type="ECO:0000256" key="3">
    <source>
        <dbReference type="ARBA" id="ARBA00022692"/>
    </source>
</evidence>
<evidence type="ECO:0000256" key="5">
    <source>
        <dbReference type="ARBA" id="ARBA00023136"/>
    </source>
</evidence>
<evidence type="ECO:0000259" key="7">
    <source>
        <dbReference type="Pfam" id="PF13396"/>
    </source>
</evidence>
<organism evidence="8 9">
    <name type="scientific">Actinomadura adrarensis</name>
    <dbReference type="NCBI Taxonomy" id="1819600"/>
    <lineage>
        <taxon>Bacteria</taxon>
        <taxon>Bacillati</taxon>
        <taxon>Actinomycetota</taxon>
        <taxon>Actinomycetes</taxon>
        <taxon>Streptosporangiales</taxon>
        <taxon>Thermomonosporaceae</taxon>
        <taxon>Actinomadura</taxon>
    </lineage>
</organism>
<dbReference type="InterPro" id="IPR027379">
    <property type="entry name" value="CLS_N"/>
</dbReference>
<dbReference type="Proteomes" id="UP001597083">
    <property type="component" value="Unassembled WGS sequence"/>
</dbReference>
<reference evidence="9" key="1">
    <citation type="journal article" date="2019" name="Int. J. Syst. Evol. Microbiol.">
        <title>The Global Catalogue of Microorganisms (GCM) 10K type strain sequencing project: providing services to taxonomists for standard genome sequencing and annotation.</title>
        <authorList>
            <consortium name="The Broad Institute Genomics Platform"/>
            <consortium name="The Broad Institute Genome Sequencing Center for Infectious Disease"/>
            <person name="Wu L."/>
            <person name="Ma J."/>
        </authorList>
    </citation>
    <scope>NUCLEOTIDE SEQUENCE [LARGE SCALE GENOMIC DNA]</scope>
    <source>
        <strain evidence="9">JCM 31696</strain>
    </source>
</reference>
<feature type="domain" description="Cardiolipin synthase N-terminal" evidence="7">
    <location>
        <begin position="15"/>
        <end position="59"/>
    </location>
</feature>
<feature type="transmembrane region" description="Helical" evidence="6">
    <location>
        <begin position="6"/>
        <end position="25"/>
    </location>
</feature>
<keyword evidence="3 6" id="KW-0812">Transmembrane</keyword>
<comment type="subcellular location">
    <subcellularLocation>
        <location evidence="1">Cell membrane</location>
        <topology evidence="1">Multi-pass membrane protein</topology>
    </subcellularLocation>
</comment>
<proteinExistence type="predicted"/>
<feature type="transmembrane region" description="Helical" evidence="6">
    <location>
        <begin position="37"/>
        <end position="57"/>
    </location>
</feature>